<dbReference type="InterPro" id="IPR004995">
    <property type="entry name" value="Spore_Ger"/>
</dbReference>
<gene>
    <name evidence="4" type="ORF">XYCOK13_39010</name>
</gene>
<dbReference type="Pfam" id="PF03323">
    <property type="entry name" value="GerA"/>
    <property type="match status" value="1"/>
</dbReference>
<dbReference type="PIRSF" id="PIRSF005690">
    <property type="entry name" value="GerBA"/>
    <property type="match status" value="1"/>
</dbReference>
<evidence type="ECO:0000313" key="4">
    <source>
        <dbReference type="EMBL" id="GIQ71077.1"/>
    </source>
</evidence>
<organism evidence="4 5">
    <name type="scientific">Xylanibacillus composti</name>
    <dbReference type="NCBI Taxonomy" id="1572762"/>
    <lineage>
        <taxon>Bacteria</taxon>
        <taxon>Bacillati</taxon>
        <taxon>Bacillota</taxon>
        <taxon>Bacilli</taxon>
        <taxon>Bacillales</taxon>
        <taxon>Paenibacillaceae</taxon>
        <taxon>Xylanibacillus</taxon>
    </lineage>
</organism>
<keyword evidence="2 3" id="KW-0472">Membrane</keyword>
<dbReference type="PANTHER" id="PTHR22550:SF5">
    <property type="entry name" value="LEUCINE ZIPPER PROTEIN 4"/>
    <property type="match status" value="1"/>
</dbReference>
<evidence type="ECO:0000256" key="1">
    <source>
        <dbReference type="ARBA" id="ARBA00005278"/>
    </source>
</evidence>
<dbReference type="RefSeq" id="WP_213413884.1">
    <property type="nucleotide sequence ID" value="NZ_BOVK01000069.1"/>
</dbReference>
<sequence>MKQQKSGNFAVHLKDNIAHMHTIMGGSSDFVIREVTVDGTCDMALFYLDGMVNQRTVQESVISPLLDRLPNQIVTLERIRASVLDASEVKVVDNREDAVEQILSGSLLLLMQGHPEGLIISLPGWEERSIEESKTQPVVKGPADSFIETLRTNTTLVRRRVKDSRLRVCSMTIGSQSKTDIAIMYIEGLAKDELVRDLQQRFESAKLNRVLEGEYLEEILNAKKQRTLFPLNYNTDRPDTIAAGIMEGRVAIFIDGTPFVLLVPSVFVDFIQSAEDYYQPYLFSSLIRLLRFAAFMICMLAPSVYIALTTYHQDMIPTQLLLSLTAQREGVPFPAFVEALLMETTFEILREAGLRMPRTIGQAVSIVGTIVVGQAAVEASIVSAVMVIVVSITAISSFAIPSYAMSIPCRLLRYVFMGLAATMGVYGITIGILVLIVHLCSLESYGVPYMSPLSPYRKKGKQDGILRYPFHRSSENRSGAK</sequence>
<protein>
    <submittedName>
        <fullName evidence="4">Spore germination protein</fullName>
    </submittedName>
</protein>
<feature type="transmembrane region" description="Helical" evidence="3">
    <location>
        <begin position="383"/>
        <end position="404"/>
    </location>
</feature>
<feature type="transmembrane region" description="Helical" evidence="3">
    <location>
        <begin position="289"/>
        <end position="311"/>
    </location>
</feature>
<keyword evidence="3" id="KW-1133">Transmembrane helix</keyword>
<name>A0A8J4M4D7_9BACL</name>
<comment type="similarity">
    <text evidence="1">Belongs to the GerABKA family.</text>
</comment>
<evidence type="ECO:0000256" key="3">
    <source>
        <dbReference type="SAM" id="Phobius"/>
    </source>
</evidence>
<reference evidence="4" key="1">
    <citation type="submission" date="2021-04" db="EMBL/GenBank/DDBJ databases">
        <title>Draft genome sequence of Xylanibacillus composti strain K13.</title>
        <authorList>
            <person name="Uke A."/>
            <person name="Chhe C."/>
            <person name="Baramee S."/>
            <person name="Kosugi A."/>
        </authorList>
    </citation>
    <scope>NUCLEOTIDE SEQUENCE</scope>
    <source>
        <strain evidence="4">K13</strain>
    </source>
</reference>
<feature type="transmembrane region" description="Helical" evidence="3">
    <location>
        <begin position="416"/>
        <end position="439"/>
    </location>
</feature>
<dbReference type="GO" id="GO:0016020">
    <property type="term" value="C:membrane"/>
    <property type="evidence" value="ECO:0007669"/>
    <property type="project" value="InterPro"/>
</dbReference>
<feature type="transmembrane region" description="Helical" evidence="3">
    <location>
        <begin position="360"/>
        <end position="377"/>
    </location>
</feature>
<evidence type="ECO:0000256" key="2">
    <source>
        <dbReference type="ARBA" id="ARBA00023136"/>
    </source>
</evidence>
<dbReference type="Proteomes" id="UP000677918">
    <property type="component" value="Unassembled WGS sequence"/>
</dbReference>
<dbReference type="AlphaFoldDB" id="A0A8J4M4D7"/>
<dbReference type="EMBL" id="BOVK01000069">
    <property type="protein sequence ID" value="GIQ71077.1"/>
    <property type="molecule type" value="Genomic_DNA"/>
</dbReference>
<evidence type="ECO:0000313" key="5">
    <source>
        <dbReference type="Proteomes" id="UP000677918"/>
    </source>
</evidence>
<comment type="caution">
    <text evidence="4">The sequence shown here is derived from an EMBL/GenBank/DDBJ whole genome shotgun (WGS) entry which is preliminary data.</text>
</comment>
<accession>A0A8J4M4D7</accession>
<keyword evidence="3" id="KW-0812">Transmembrane</keyword>
<keyword evidence="5" id="KW-1185">Reference proteome</keyword>
<dbReference type="GO" id="GO:0009847">
    <property type="term" value="P:spore germination"/>
    <property type="evidence" value="ECO:0007669"/>
    <property type="project" value="InterPro"/>
</dbReference>
<dbReference type="InterPro" id="IPR050768">
    <property type="entry name" value="UPF0353/GerABKA_families"/>
</dbReference>
<proteinExistence type="inferred from homology"/>
<dbReference type="PANTHER" id="PTHR22550">
    <property type="entry name" value="SPORE GERMINATION PROTEIN"/>
    <property type="match status" value="1"/>
</dbReference>